<dbReference type="SMART" id="SM00355">
    <property type="entry name" value="ZnF_C2H2"/>
    <property type="match status" value="3"/>
</dbReference>
<evidence type="ECO:0000259" key="2">
    <source>
        <dbReference type="PROSITE" id="PS50157"/>
    </source>
</evidence>
<dbReference type="GO" id="GO:0008270">
    <property type="term" value="F:zinc ion binding"/>
    <property type="evidence" value="ECO:0007669"/>
    <property type="project" value="UniProtKB-KW"/>
</dbReference>
<dbReference type="PROSITE" id="PS50157">
    <property type="entry name" value="ZINC_FINGER_C2H2_2"/>
    <property type="match status" value="1"/>
</dbReference>
<evidence type="ECO:0000313" key="3">
    <source>
        <dbReference type="EMBL" id="CCE92429.1"/>
    </source>
</evidence>
<dbReference type="Pfam" id="PF00096">
    <property type="entry name" value="zf-C2H2"/>
    <property type="match status" value="2"/>
</dbReference>
<protein>
    <recommendedName>
        <fullName evidence="2">C2H2-type domain-containing protein</fullName>
    </recommendedName>
</protein>
<organism evidence="3 4">
    <name type="scientific">Torulaspora delbrueckii</name>
    <name type="common">Yeast</name>
    <name type="synonym">Candida colliculosa</name>
    <dbReference type="NCBI Taxonomy" id="4950"/>
    <lineage>
        <taxon>Eukaryota</taxon>
        <taxon>Fungi</taxon>
        <taxon>Dikarya</taxon>
        <taxon>Ascomycota</taxon>
        <taxon>Saccharomycotina</taxon>
        <taxon>Saccharomycetes</taxon>
        <taxon>Saccharomycetales</taxon>
        <taxon>Saccharomycetaceae</taxon>
        <taxon>Torulaspora</taxon>
    </lineage>
</organism>
<dbReference type="eggNOG" id="KOG1721">
    <property type="taxonomic scope" value="Eukaryota"/>
</dbReference>
<dbReference type="AlphaFoldDB" id="G8ZUY5"/>
<dbReference type="InterPro" id="IPR013087">
    <property type="entry name" value="Znf_C2H2_type"/>
</dbReference>
<dbReference type="EMBL" id="HE616746">
    <property type="protein sequence ID" value="CCE92429.1"/>
    <property type="molecule type" value="Genomic_DNA"/>
</dbReference>
<dbReference type="Gene3D" id="3.30.160.60">
    <property type="entry name" value="Classic Zinc Finger"/>
    <property type="match status" value="1"/>
</dbReference>
<name>G8ZUY5_TORDE</name>
<keyword evidence="4" id="KW-1185">Reference proteome</keyword>
<proteinExistence type="predicted"/>
<accession>G8ZUY5</accession>
<evidence type="ECO:0000313" key="4">
    <source>
        <dbReference type="Proteomes" id="UP000005627"/>
    </source>
</evidence>
<feature type="domain" description="C2H2-type" evidence="2">
    <location>
        <begin position="195"/>
        <end position="220"/>
    </location>
</feature>
<dbReference type="GeneID" id="11503830"/>
<keyword evidence="1" id="KW-0863">Zinc-finger</keyword>
<dbReference type="STRING" id="1076872.G8ZUY5"/>
<dbReference type="InParanoid" id="G8ZUY5"/>
<dbReference type="OrthoDB" id="6910977at2759"/>
<dbReference type="Proteomes" id="UP000005627">
    <property type="component" value="Chromosome 5"/>
</dbReference>
<dbReference type="PROSITE" id="PS00028">
    <property type="entry name" value="ZINC_FINGER_C2H2_1"/>
    <property type="match status" value="1"/>
</dbReference>
<evidence type="ECO:0000256" key="1">
    <source>
        <dbReference type="PROSITE-ProRule" id="PRU00042"/>
    </source>
</evidence>
<keyword evidence="1" id="KW-0479">Metal-binding</keyword>
<dbReference type="RefSeq" id="XP_003681640.1">
    <property type="nucleotide sequence ID" value="XM_003681592.1"/>
</dbReference>
<sequence length="270" mass="32035">MLRKPWVPTMSEFLMHQQPSWQELLKFSDPTGQLKQLQELLEGPYKRDELELVEAQFEFASVLDDDKFFTLQREEEEEEEEKQRAPLPTPGLSLVEQLQMDKPLMEVIANKHKRGYHRCTHCPKTFSSVFEYAAHMDAFGIKREFKCPVALCPWKVLGLPRRPDLRRHCAIQHKHELPDDLKEYLNLSDETYPALQCPHQYCDKVFHRRDAYNRHISIVHEKLGSRFNKRLLQILAHCPCEKEAERRKYVLAKMRTRKVNCNNNNRAQQP</sequence>
<dbReference type="KEGG" id="tdl:TDEL_0E01860"/>
<gene>
    <name evidence="3" type="primary">TDEL0E01860</name>
    <name evidence="3" type="ORF">TDEL_0E01860</name>
</gene>
<keyword evidence="1" id="KW-0862">Zinc</keyword>
<reference evidence="3 4" key="1">
    <citation type="journal article" date="2011" name="Proc. Natl. Acad. Sci. U.S.A.">
        <title>Evolutionary erosion of yeast sex chromosomes by mating-type switching accidents.</title>
        <authorList>
            <person name="Gordon J.L."/>
            <person name="Armisen D."/>
            <person name="Proux-Wera E."/>
            <person name="Oheigeartaigh S.S."/>
            <person name="Byrne K.P."/>
            <person name="Wolfe K.H."/>
        </authorList>
    </citation>
    <scope>NUCLEOTIDE SEQUENCE [LARGE SCALE GENOMIC DNA]</scope>
    <source>
        <strain evidence="4">ATCC 10662 / CBS 1146 / NBRC 0425 / NCYC 2629 / NRRL Y-866</strain>
    </source>
</reference>
<dbReference type="HOGENOM" id="CLU_1031286_0_0_1"/>